<dbReference type="InterPro" id="IPR011989">
    <property type="entry name" value="ARM-like"/>
</dbReference>
<proteinExistence type="predicted"/>
<sequence>MDARDWKIAQAYNQCFAVLNREVRAKVGPFIGQIFRAVSVQMAQDDDELRESALQCIDA</sequence>
<dbReference type="EMBL" id="KQ255609">
    <property type="protein sequence ID" value="KNC69352.1"/>
    <property type="molecule type" value="Genomic_DNA"/>
</dbReference>
<dbReference type="AlphaFoldDB" id="A0A0L0EXY8"/>
<dbReference type="RefSeq" id="XP_014143254.1">
    <property type="nucleotide sequence ID" value="XM_014287779.1"/>
</dbReference>
<dbReference type="Gene3D" id="1.25.10.10">
    <property type="entry name" value="Leucine-rich Repeat Variant"/>
    <property type="match status" value="1"/>
</dbReference>
<reference evidence="1 2" key="1">
    <citation type="submission" date="2011-02" db="EMBL/GenBank/DDBJ databases">
        <title>The Genome Sequence of Sphaeroforma arctica JP610.</title>
        <authorList>
            <consortium name="The Broad Institute Genome Sequencing Platform"/>
            <person name="Russ C."/>
            <person name="Cuomo C."/>
            <person name="Young S.K."/>
            <person name="Zeng Q."/>
            <person name="Gargeya S."/>
            <person name="Alvarado L."/>
            <person name="Berlin A."/>
            <person name="Chapman S.B."/>
            <person name="Chen Z."/>
            <person name="Freedman E."/>
            <person name="Gellesch M."/>
            <person name="Goldberg J."/>
            <person name="Griggs A."/>
            <person name="Gujja S."/>
            <person name="Heilman E."/>
            <person name="Heiman D."/>
            <person name="Howarth C."/>
            <person name="Mehta T."/>
            <person name="Neiman D."/>
            <person name="Pearson M."/>
            <person name="Roberts A."/>
            <person name="Saif S."/>
            <person name="Shea T."/>
            <person name="Shenoy N."/>
            <person name="Sisk P."/>
            <person name="Stolte C."/>
            <person name="Sykes S."/>
            <person name="White J."/>
            <person name="Yandava C."/>
            <person name="Burger G."/>
            <person name="Gray M.W."/>
            <person name="Holland P.W.H."/>
            <person name="King N."/>
            <person name="Lang F.B.F."/>
            <person name="Roger A.J."/>
            <person name="Ruiz-Trillo I."/>
            <person name="Haas B."/>
            <person name="Nusbaum C."/>
            <person name="Birren B."/>
        </authorList>
    </citation>
    <scope>NUCLEOTIDE SEQUENCE [LARGE SCALE GENOMIC DNA]</scope>
    <source>
        <strain evidence="1 2">JP610</strain>
    </source>
</reference>
<protein>
    <submittedName>
        <fullName evidence="1">Uncharacterized protein</fullName>
    </submittedName>
</protein>
<gene>
    <name evidence="1" type="ORF">SARC_18138</name>
</gene>
<name>A0A0L0EXY8_9EUKA</name>
<evidence type="ECO:0000313" key="2">
    <source>
        <dbReference type="Proteomes" id="UP000054560"/>
    </source>
</evidence>
<dbReference type="GeneID" id="25918642"/>
<organism evidence="1 2">
    <name type="scientific">Sphaeroforma arctica JP610</name>
    <dbReference type="NCBI Taxonomy" id="667725"/>
    <lineage>
        <taxon>Eukaryota</taxon>
        <taxon>Ichthyosporea</taxon>
        <taxon>Ichthyophonida</taxon>
        <taxon>Sphaeroforma</taxon>
    </lineage>
</organism>
<keyword evidence="2" id="KW-1185">Reference proteome</keyword>
<dbReference type="Proteomes" id="UP000054560">
    <property type="component" value="Unassembled WGS sequence"/>
</dbReference>
<feature type="non-terminal residue" evidence="1">
    <location>
        <position position="59"/>
    </location>
</feature>
<evidence type="ECO:0000313" key="1">
    <source>
        <dbReference type="EMBL" id="KNC69352.1"/>
    </source>
</evidence>
<accession>A0A0L0EXY8</accession>